<dbReference type="GO" id="GO:0047617">
    <property type="term" value="F:fatty acyl-CoA hydrolase activity"/>
    <property type="evidence" value="ECO:0007669"/>
    <property type="project" value="TreeGrafter"/>
</dbReference>
<keyword evidence="6" id="KW-1185">Reference proteome</keyword>
<keyword evidence="2" id="KW-0677">Repeat</keyword>
<reference evidence="5 6" key="1">
    <citation type="submission" date="2016-03" db="EMBL/GenBank/DDBJ databases">
        <title>EvidentialGene: Evidence-directed Construction of Genes on Genomes.</title>
        <authorList>
            <person name="Gilbert D.G."/>
            <person name="Choi J.-H."/>
            <person name="Mockaitis K."/>
            <person name="Colbourne J."/>
            <person name="Pfrender M."/>
        </authorList>
    </citation>
    <scope>NUCLEOTIDE SEQUENCE [LARGE SCALE GENOMIC DNA]</scope>
    <source>
        <strain evidence="5 6">Xinb3</strain>
        <tissue evidence="5">Complete organism</tissue>
    </source>
</reference>
<dbReference type="Proteomes" id="UP000076858">
    <property type="component" value="Unassembled WGS sequence"/>
</dbReference>
<organism evidence="5 6">
    <name type="scientific">Daphnia magna</name>
    <dbReference type="NCBI Taxonomy" id="35525"/>
    <lineage>
        <taxon>Eukaryota</taxon>
        <taxon>Metazoa</taxon>
        <taxon>Ecdysozoa</taxon>
        <taxon>Arthropoda</taxon>
        <taxon>Crustacea</taxon>
        <taxon>Branchiopoda</taxon>
        <taxon>Diplostraca</taxon>
        <taxon>Cladocera</taxon>
        <taxon>Anomopoda</taxon>
        <taxon>Daphniidae</taxon>
        <taxon>Daphnia</taxon>
    </lineage>
</organism>
<name>A0A0P5DYP5_9CRUS</name>
<keyword evidence="4" id="KW-0809">Transit peptide</keyword>
<dbReference type="STRING" id="35525.A0A0P5DYP5"/>
<dbReference type="GO" id="GO:0006637">
    <property type="term" value="P:acyl-CoA metabolic process"/>
    <property type="evidence" value="ECO:0007669"/>
    <property type="project" value="TreeGrafter"/>
</dbReference>
<proteinExistence type="inferred from homology"/>
<protein>
    <submittedName>
        <fullName evidence="5">Acyl-coenzyme A thioesterase 9, mitochondrial</fullName>
    </submittedName>
</protein>
<dbReference type="GO" id="GO:0005739">
    <property type="term" value="C:mitochondrion"/>
    <property type="evidence" value="ECO:0007669"/>
    <property type="project" value="TreeGrafter"/>
</dbReference>
<keyword evidence="3" id="KW-0378">Hydrolase</keyword>
<gene>
    <name evidence="5" type="ORF">APZ42_032304</name>
</gene>
<dbReference type="PANTHER" id="PTHR12655:SF0">
    <property type="entry name" value="ACYL-COENZYME A THIOESTERASE 9, MITOCHONDRIAL"/>
    <property type="match status" value="1"/>
</dbReference>
<dbReference type="AlphaFoldDB" id="A0A0P5DYP5"/>
<dbReference type="FunFam" id="3.10.129.10:FF:000051">
    <property type="entry name" value="Acyl-coa thioesterase"/>
    <property type="match status" value="1"/>
</dbReference>
<dbReference type="Pfam" id="PF03061">
    <property type="entry name" value="4HBT"/>
    <property type="match status" value="1"/>
</dbReference>
<comment type="similarity">
    <text evidence="1">Belongs to the acyl coenzyme A hydrolase family.</text>
</comment>
<sequence length="441" mass="50578">MMIKLFKFLSSKSQVEMIKRGLIVPPGATEKPTKTVTDLLEDFTRSVLGPENRHKSNNMGREHLYKYLPATQAELPVRRMSDSYDTAIIPLGTDMSMREKYMTFHKTIRIGRLLEDLDIFAVTLCYRHILNPKQPSNVSISPYSIVTACVDQIDISHVPLRHDADIRLRGHVTWVGKSSLEATMEVDQIDEKTNAWNTVTNARFVMVSRDPMNKGSAIVNQLLPETEGEKALFRKGEENKERRTQMQTTSLFRKPPSEQERLIIHDQFLRTIDWKSMSFKTRIKPANSVWMADAKLKNMIICHPENRNRFNKIFGGFLMRLAVELAWANCYVYCKSLPTVVHVDDILFRKPVEIGSLLYFSSQVVYTQGHYVMVRVSAEVVQPEDGTHDLTNVFHFTLKTDGMAPEVIPRTYQEAMMFLDGRRHFMDTEHPSPAGGPLAKL</sequence>
<evidence type="ECO:0000256" key="3">
    <source>
        <dbReference type="ARBA" id="ARBA00022801"/>
    </source>
</evidence>
<dbReference type="OrthoDB" id="331699at2759"/>
<dbReference type="CDD" id="cd03442">
    <property type="entry name" value="BFIT_BACH"/>
    <property type="match status" value="2"/>
</dbReference>
<dbReference type="SUPFAM" id="SSF54637">
    <property type="entry name" value="Thioesterase/thiol ester dehydrase-isomerase"/>
    <property type="match status" value="2"/>
</dbReference>
<evidence type="ECO:0000313" key="5">
    <source>
        <dbReference type="EMBL" id="KZS04689.1"/>
    </source>
</evidence>
<evidence type="ECO:0000256" key="1">
    <source>
        <dbReference type="ARBA" id="ARBA00010458"/>
    </source>
</evidence>
<dbReference type="FunFam" id="3.10.129.10:FF:000012">
    <property type="entry name" value="Acyl-coenzyme A thioesterase 9, mitochondrial"/>
    <property type="match status" value="1"/>
</dbReference>
<dbReference type="PROSITE" id="PS51770">
    <property type="entry name" value="HOTDOG_ACOT"/>
    <property type="match status" value="2"/>
</dbReference>
<evidence type="ECO:0000313" key="6">
    <source>
        <dbReference type="Proteomes" id="UP000076858"/>
    </source>
</evidence>
<dbReference type="Gene3D" id="3.10.129.10">
    <property type="entry name" value="Hotdog Thioesterase"/>
    <property type="match status" value="2"/>
</dbReference>
<dbReference type="InterPro" id="IPR029069">
    <property type="entry name" value="HotDog_dom_sf"/>
</dbReference>
<dbReference type="PANTHER" id="PTHR12655">
    <property type="entry name" value="ACYL-COA THIOESTERASE"/>
    <property type="match status" value="1"/>
</dbReference>
<evidence type="ECO:0000256" key="2">
    <source>
        <dbReference type="ARBA" id="ARBA00022737"/>
    </source>
</evidence>
<dbReference type="InterPro" id="IPR006683">
    <property type="entry name" value="Thioestr_dom"/>
</dbReference>
<comment type="caution">
    <text evidence="5">The sequence shown here is derived from an EMBL/GenBank/DDBJ whole genome shotgun (WGS) entry which is preliminary data.</text>
</comment>
<dbReference type="EMBL" id="LRGB01003101">
    <property type="protein sequence ID" value="KZS04689.1"/>
    <property type="molecule type" value="Genomic_DNA"/>
</dbReference>
<accession>A0A0P5DYP5</accession>
<evidence type="ECO:0000256" key="4">
    <source>
        <dbReference type="ARBA" id="ARBA00022946"/>
    </source>
</evidence>
<dbReference type="InterPro" id="IPR033120">
    <property type="entry name" value="HOTDOG_ACOT"/>
</dbReference>